<keyword evidence="1" id="KW-1133">Transmembrane helix</keyword>
<organism evidence="2 5">
    <name type="scientific">Myxococcus fulvus</name>
    <dbReference type="NCBI Taxonomy" id="33"/>
    <lineage>
        <taxon>Bacteria</taxon>
        <taxon>Pseudomonadati</taxon>
        <taxon>Myxococcota</taxon>
        <taxon>Myxococcia</taxon>
        <taxon>Myxococcales</taxon>
        <taxon>Cystobacterineae</taxon>
        <taxon>Myxococcaceae</taxon>
        <taxon>Myxococcus</taxon>
    </lineage>
</organism>
<proteinExistence type="predicted"/>
<reference evidence="2 5" key="2">
    <citation type="submission" date="2019-07" db="EMBL/GenBank/DDBJ databases">
        <title>Whole genome shotgun sequence of Myxococcus fulvus NBRC 100333.</title>
        <authorList>
            <person name="Hosoyama A."/>
            <person name="Uohara A."/>
            <person name="Ohji S."/>
            <person name="Ichikawa N."/>
        </authorList>
    </citation>
    <scope>NUCLEOTIDE SEQUENCE [LARGE SCALE GENOMIC DNA]</scope>
    <source>
        <strain evidence="2 5">NBRC 100333</strain>
    </source>
</reference>
<dbReference type="EMBL" id="FOIB01000011">
    <property type="protein sequence ID" value="SEU36755.1"/>
    <property type="molecule type" value="Genomic_DNA"/>
</dbReference>
<feature type="transmembrane region" description="Helical" evidence="1">
    <location>
        <begin position="71"/>
        <end position="93"/>
    </location>
</feature>
<accession>A0A511TCZ0</accession>
<evidence type="ECO:0008006" key="6">
    <source>
        <dbReference type="Google" id="ProtNLM"/>
    </source>
</evidence>
<keyword evidence="1" id="KW-0812">Transmembrane</keyword>
<name>A0A511TCZ0_MYXFU</name>
<sequence>MRISTPSTSYRAAIGLALFAVSCLVWLSLGVGIIGSDGARVNLLYGGVVLIGVAGAFIARLRAAGMARTLVAMAVTQAVIGLVAVLAGWGLPWSPPAEVLGLTAGFVSLFLGAAWLFQRGAGGRAVAS</sequence>
<dbReference type="STRING" id="1334629.MFUL124B02_13265"/>
<evidence type="ECO:0000256" key="1">
    <source>
        <dbReference type="SAM" id="Phobius"/>
    </source>
</evidence>
<dbReference type="OrthoDB" id="9813621at2"/>
<dbReference type="Proteomes" id="UP000183760">
    <property type="component" value="Unassembled WGS sequence"/>
</dbReference>
<comment type="caution">
    <text evidence="2">The sequence shown here is derived from an EMBL/GenBank/DDBJ whole genome shotgun (WGS) entry which is preliminary data.</text>
</comment>
<evidence type="ECO:0000313" key="2">
    <source>
        <dbReference type="EMBL" id="GEN12034.1"/>
    </source>
</evidence>
<dbReference type="EMBL" id="BJXR01000053">
    <property type="protein sequence ID" value="GEN12034.1"/>
    <property type="molecule type" value="Genomic_DNA"/>
</dbReference>
<dbReference type="AlphaFoldDB" id="A0A511TCZ0"/>
<evidence type="ECO:0000313" key="4">
    <source>
        <dbReference type="Proteomes" id="UP000183760"/>
    </source>
</evidence>
<feature type="transmembrane region" description="Helical" evidence="1">
    <location>
        <begin position="12"/>
        <end position="35"/>
    </location>
</feature>
<dbReference type="Proteomes" id="UP000321514">
    <property type="component" value="Unassembled WGS sequence"/>
</dbReference>
<keyword evidence="1" id="KW-0472">Membrane</keyword>
<dbReference type="RefSeq" id="WP_052770923.1">
    <property type="nucleotide sequence ID" value="NZ_BJXR01000053.1"/>
</dbReference>
<protein>
    <recommendedName>
        <fullName evidence="6">Lipoprotein</fullName>
    </recommendedName>
</protein>
<gene>
    <name evidence="2" type="ORF">MFU01_70710</name>
    <name evidence="3" type="ORF">SAMN05443572_111299</name>
</gene>
<evidence type="ECO:0000313" key="3">
    <source>
        <dbReference type="EMBL" id="SEU36755.1"/>
    </source>
</evidence>
<reference evidence="3 4" key="1">
    <citation type="submission" date="2016-10" db="EMBL/GenBank/DDBJ databases">
        <authorList>
            <person name="Varghese N."/>
            <person name="Submissions S."/>
        </authorList>
    </citation>
    <scope>NUCLEOTIDE SEQUENCE [LARGE SCALE GENOMIC DNA]</scope>
    <source>
        <strain evidence="3 4">DSM 16525</strain>
    </source>
</reference>
<keyword evidence="4" id="KW-1185">Reference proteome</keyword>
<dbReference type="PROSITE" id="PS51257">
    <property type="entry name" value="PROKAR_LIPOPROTEIN"/>
    <property type="match status" value="1"/>
</dbReference>
<feature type="transmembrane region" description="Helical" evidence="1">
    <location>
        <begin position="41"/>
        <end position="59"/>
    </location>
</feature>
<evidence type="ECO:0000313" key="5">
    <source>
        <dbReference type="Proteomes" id="UP000321514"/>
    </source>
</evidence>
<feature type="transmembrane region" description="Helical" evidence="1">
    <location>
        <begin position="99"/>
        <end position="117"/>
    </location>
</feature>